<organism evidence="1 2">
    <name type="scientific">Paenibacillus larvae subsp. pulvifaciens</name>
    <dbReference type="NCBI Taxonomy" id="1477"/>
    <lineage>
        <taxon>Bacteria</taxon>
        <taxon>Bacillati</taxon>
        <taxon>Bacillota</taxon>
        <taxon>Bacilli</taxon>
        <taxon>Bacillales</taxon>
        <taxon>Paenibacillaceae</taxon>
        <taxon>Paenibacillus</taxon>
    </lineage>
</organism>
<dbReference type="Proteomes" id="UP000192727">
    <property type="component" value="Chromosome"/>
</dbReference>
<sequence length="98" mass="11122">MFNEERKVRTITRTLTVTGIYFDSTDEYSAGGMFKTPLLNKRNEILTTFDTVLNPLKSGETGVQVSANYYLKKPSMLKDFEAELRAKGLNDIFKVSTD</sequence>
<protein>
    <submittedName>
        <fullName evidence="1">Uncharacterized protein</fullName>
    </submittedName>
</protein>
<dbReference type="EMBL" id="CP020557">
    <property type="protein sequence ID" value="ARF70086.1"/>
    <property type="molecule type" value="Genomic_DNA"/>
</dbReference>
<dbReference type="RefSeq" id="WP_083041344.1">
    <property type="nucleotide sequence ID" value="NZ_CP020557.1"/>
</dbReference>
<gene>
    <name evidence="1" type="ORF">B7C51_22925</name>
</gene>
<dbReference type="AlphaFoldDB" id="A0A1V0UY42"/>
<reference evidence="1 2" key="1">
    <citation type="submission" date="2017-03" db="EMBL/GenBank/DDBJ databases">
        <title>Paenibacillus larvae genome sequencing.</title>
        <authorList>
            <person name="Dingman D.W."/>
        </authorList>
    </citation>
    <scope>NUCLEOTIDE SEQUENCE [LARGE SCALE GENOMIC DNA]</scope>
    <source>
        <strain evidence="1 2">SAG 10367</strain>
    </source>
</reference>
<evidence type="ECO:0000313" key="1">
    <source>
        <dbReference type="EMBL" id="ARF70086.1"/>
    </source>
</evidence>
<name>A0A1V0UY42_9BACL</name>
<accession>A0A1V0UY42</accession>
<evidence type="ECO:0000313" key="2">
    <source>
        <dbReference type="Proteomes" id="UP000192727"/>
    </source>
</evidence>
<proteinExistence type="predicted"/>